<dbReference type="PANTHER" id="PTHR10380">
    <property type="entry name" value="CUTICLE PROTEIN"/>
    <property type="match status" value="1"/>
</dbReference>
<organism evidence="4 5">
    <name type="scientific">Portunus trituberculatus</name>
    <name type="common">Swimming crab</name>
    <name type="synonym">Neptunus trituberculatus</name>
    <dbReference type="NCBI Taxonomy" id="210409"/>
    <lineage>
        <taxon>Eukaryota</taxon>
        <taxon>Metazoa</taxon>
        <taxon>Ecdysozoa</taxon>
        <taxon>Arthropoda</taxon>
        <taxon>Crustacea</taxon>
        <taxon>Multicrustacea</taxon>
        <taxon>Malacostraca</taxon>
        <taxon>Eumalacostraca</taxon>
        <taxon>Eucarida</taxon>
        <taxon>Decapoda</taxon>
        <taxon>Pleocyemata</taxon>
        <taxon>Brachyura</taxon>
        <taxon>Eubrachyura</taxon>
        <taxon>Portunoidea</taxon>
        <taxon>Portunidae</taxon>
        <taxon>Portuninae</taxon>
        <taxon>Portunus</taxon>
    </lineage>
</organism>
<dbReference type="GO" id="GO:0008010">
    <property type="term" value="F:structural constituent of chitin-based larval cuticle"/>
    <property type="evidence" value="ECO:0007669"/>
    <property type="project" value="TreeGrafter"/>
</dbReference>
<feature type="compositionally biased region" description="Polar residues" evidence="3">
    <location>
        <begin position="512"/>
        <end position="540"/>
    </location>
</feature>
<dbReference type="InterPro" id="IPR050468">
    <property type="entry name" value="Cuticle_Struct_Prot"/>
</dbReference>
<evidence type="ECO:0000313" key="5">
    <source>
        <dbReference type="Proteomes" id="UP000324222"/>
    </source>
</evidence>
<feature type="region of interest" description="Disordered" evidence="3">
    <location>
        <begin position="470"/>
        <end position="588"/>
    </location>
</feature>
<dbReference type="PANTHER" id="PTHR10380:SF173">
    <property type="entry name" value="CUTICULAR PROTEIN 47EF, ISOFORM C-RELATED"/>
    <property type="match status" value="1"/>
</dbReference>
<protein>
    <submittedName>
        <fullName evidence="4">Larval cuticle protein LCP-17</fullName>
    </submittedName>
</protein>
<dbReference type="InterPro" id="IPR031311">
    <property type="entry name" value="CHIT_BIND_RR_consensus"/>
</dbReference>
<proteinExistence type="predicted"/>
<reference evidence="4 5" key="1">
    <citation type="submission" date="2019-05" db="EMBL/GenBank/DDBJ databases">
        <title>Another draft genome of Portunus trituberculatus and its Hox gene families provides insights of decapod evolution.</title>
        <authorList>
            <person name="Jeong J.-H."/>
            <person name="Song I."/>
            <person name="Kim S."/>
            <person name="Choi T."/>
            <person name="Kim D."/>
            <person name="Ryu S."/>
            <person name="Kim W."/>
        </authorList>
    </citation>
    <scope>NUCLEOTIDE SEQUENCE [LARGE SCALE GENOMIC DNA]</scope>
    <source>
        <tissue evidence="4">Muscle</tissue>
    </source>
</reference>
<accession>A0A5B7DUV2</accession>
<feature type="region of interest" description="Disordered" evidence="3">
    <location>
        <begin position="241"/>
        <end position="344"/>
    </location>
</feature>
<keyword evidence="5" id="KW-1185">Reference proteome</keyword>
<evidence type="ECO:0000256" key="2">
    <source>
        <dbReference type="PROSITE-ProRule" id="PRU00497"/>
    </source>
</evidence>
<feature type="compositionally biased region" description="Low complexity" evidence="3">
    <location>
        <begin position="273"/>
        <end position="308"/>
    </location>
</feature>
<evidence type="ECO:0000256" key="3">
    <source>
        <dbReference type="SAM" id="MobiDB-lite"/>
    </source>
</evidence>
<name>A0A5B7DUV2_PORTR</name>
<dbReference type="EMBL" id="VSRR010001366">
    <property type="protein sequence ID" value="MPC24726.1"/>
    <property type="molecule type" value="Genomic_DNA"/>
</dbReference>
<feature type="compositionally biased region" description="Low complexity" evidence="3">
    <location>
        <begin position="486"/>
        <end position="502"/>
    </location>
</feature>
<dbReference type="OrthoDB" id="6375301at2759"/>
<dbReference type="InterPro" id="IPR000618">
    <property type="entry name" value="Insect_cuticle"/>
</dbReference>
<dbReference type="AlphaFoldDB" id="A0A5B7DUV2"/>
<dbReference type="PROSITE" id="PS00233">
    <property type="entry name" value="CHIT_BIND_RR_1"/>
    <property type="match status" value="1"/>
</dbReference>
<dbReference type="PROSITE" id="PS51155">
    <property type="entry name" value="CHIT_BIND_RR_2"/>
    <property type="match status" value="4"/>
</dbReference>
<feature type="compositionally biased region" description="Polar residues" evidence="3">
    <location>
        <begin position="552"/>
        <end position="564"/>
    </location>
</feature>
<sequence>MPWGRREAEGSKALLSALAVSALSSPRPDEDREYKIPDVNTGRRSQYYVLHEDGTFKYGYDTGEGAYEAAKQKTPGRQHGKFGYRDPDGNNVRLVYKAGEGGFQPTGTHIPVPSQEFLAAHAEASARPPFQDPLAQTNTDASYGFQFAGEGLSRTEQSDTDGNVRGSYSYVDEQGRTRQYTYTAGRGVGFVVEGSDLPVGVSTSDTPAATSLTSGLGAAAAAAAAAQYHGSTAATFRGAAAGTSHSTGSTSSSFGTTTTFGSHRTGFRRPAVTSTGTSAFRSSAATGTTGATAAHRTPTTTQYQQTKKYTGELANTRTTHGADGSRSFAYETSSQARSEAEDSRDNVLGSFDFVSEDDGQRRGIRYEASSDTGFIAEGAHIPVGPAVPGAPSGQPTGRIVPVQEVQFVDPLADTGTDASYGFSFDSEQYSRSETADADGNVQGTYTVVDDDGTRRTYRFRAGKGIGFETEVVSTSQGPRPSRPAASSTGSTSFTSTSTTTSSHGAAAPSPVVSYTSPGSGRFSTSYRTGTSGTAGTSFRAGTSAKRARRKGTSNLSNLSETPDTSPRPFQGLTSGTCHQVYPTDSGDY</sequence>
<dbReference type="Pfam" id="PF00379">
    <property type="entry name" value="Chitin_bind_4"/>
    <property type="match status" value="4"/>
</dbReference>
<dbReference type="Proteomes" id="UP000324222">
    <property type="component" value="Unassembled WGS sequence"/>
</dbReference>
<comment type="caution">
    <text evidence="4">The sequence shown here is derived from an EMBL/GenBank/DDBJ whole genome shotgun (WGS) entry which is preliminary data.</text>
</comment>
<dbReference type="GO" id="GO:0062129">
    <property type="term" value="C:chitin-based extracellular matrix"/>
    <property type="evidence" value="ECO:0007669"/>
    <property type="project" value="TreeGrafter"/>
</dbReference>
<gene>
    <name evidence="4" type="primary">LCP17_4</name>
    <name evidence="4" type="ORF">E2C01_017820</name>
</gene>
<feature type="compositionally biased region" description="Low complexity" evidence="3">
    <location>
        <begin position="241"/>
        <end position="264"/>
    </location>
</feature>
<evidence type="ECO:0000313" key="4">
    <source>
        <dbReference type="EMBL" id="MPC24726.1"/>
    </source>
</evidence>
<evidence type="ECO:0000256" key="1">
    <source>
        <dbReference type="ARBA" id="ARBA00022460"/>
    </source>
</evidence>
<keyword evidence="1 2" id="KW-0193">Cuticle</keyword>